<dbReference type="AlphaFoldDB" id="A0A164MX60"/>
<gene>
    <name evidence="1" type="ORF">SISNIDRAFT_553327</name>
</gene>
<dbReference type="Proteomes" id="UP000076722">
    <property type="component" value="Unassembled WGS sequence"/>
</dbReference>
<protein>
    <submittedName>
        <fullName evidence="1">Uncharacterized protein</fullName>
    </submittedName>
</protein>
<proteinExistence type="predicted"/>
<organism evidence="1 2">
    <name type="scientific">Sistotremastrum niveocremeum HHB9708</name>
    <dbReference type="NCBI Taxonomy" id="1314777"/>
    <lineage>
        <taxon>Eukaryota</taxon>
        <taxon>Fungi</taxon>
        <taxon>Dikarya</taxon>
        <taxon>Basidiomycota</taxon>
        <taxon>Agaricomycotina</taxon>
        <taxon>Agaricomycetes</taxon>
        <taxon>Sistotremastrales</taxon>
        <taxon>Sistotremastraceae</taxon>
        <taxon>Sertulicium</taxon>
        <taxon>Sertulicium niveocremeum</taxon>
    </lineage>
</organism>
<evidence type="ECO:0000313" key="1">
    <source>
        <dbReference type="EMBL" id="KZS87131.1"/>
    </source>
</evidence>
<name>A0A164MX60_9AGAM</name>
<evidence type="ECO:0000313" key="2">
    <source>
        <dbReference type="Proteomes" id="UP000076722"/>
    </source>
</evidence>
<accession>A0A164MX60</accession>
<dbReference type="EMBL" id="KV419456">
    <property type="protein sequence ID" value="KZS87131.1"/>
    <property type="molecule type" value="Genomic_DNA"/>
</dbReference>
<reference evidence="1 2" key="1">
    <citation type="journal article" date="2016" name="Mol. Biol. Evol.">
        <title>Comparative Genomics of Early-Diverging Mushroom-Forming Fungi Provides Insights into the Origins of Lignocellulose Decay Capabilities.</title>
        <authorList>
            <person name="Nagy L.G."/>
            <person name="Riley R."/>
            <person name="Tritt A."/>
            <person name="Adam C."/>
            <person name="Daum C."/>
            <person name="Floudas D."/>
            <person name="Sun H."/>
            <person name="Yadav J.S."/>
            <person name="Pangilinan J."/>
            <person name="Larsson K.H."/>
            <person name="Matsuura K."/>
            <person name="Barry K."/>
            <person name="Labutti K."/>
            <person name="Kuo R."/>
            <person name="Ohm R.A."/>
            <person name="Bhattacharya S.S."/>
            <person name="Shirouzu T."/>
            <person name="Yoshinaga Y."/>
            <person name="Martin F.M."/>
            <person name="Grigoriev I.V."/>
            <person name="Hibbett D.S."/>
        </authorList>
    </citation>
    <scope>NUCLEOTIDE SEQUENCE [LARGE SCALE GENOMIC DNA]</scope>
    <source>
        <strain evidence="1 2">HHB9708</strain>
    </source>
</reference>
<dbReference type="OrthoDB" id="2269034at2759"/>
<sequence>MDAAPPVLKLPVELFRDILKQYVDDIKASYFLSPDRESQDDAAARASRLRKWYTIMHVCRSWRKIASDCPELWDVMDTSWPSAVQADFLSRSNNREVFSPSFLIHDHHCSSSSSRPSSPFAAIERRYPCKEALPTLRGLKIIITQTDYNQHIPQFWTEFSAGHLLTPSPHLQYLHLEALDSRFHMDPLMLATPEEMFGGESPPLESVVLRNFSPRFLLSRVELDNLRFLEVVYTPEHGHEVFSYEVLQILSMAYRLEIVIFNVKTYQDWAVESDMTFVERSERLTMSNLKELSLELWPSHHLEYLMSSIDTPAIHHFRTSIHPRHSPKTYNWMNVAPPQISHLASQCRSARGCYKHGRLSLSAYHSENLPDSALNVKPPIAYTYVFATDSAWRDDKTLNHISSLFFPASCTTLEISSPLEDLGDESHSVVPLLNQFPAVKNLRIESHPIVYFFTRSHILQNRLWDTITSLTLVVDQIFVAEKMMRLVHALDWKFARVRKRKFGDVNVICASDEIRENIPVGFYEQLEKLVENLEMSVRVATDGE</sequence>
<keyword evidence="2" id="KW-1185">Reference proteome</keyword>